<dbReference type="EMBL" id="CP093326">
    <property type="protein sequence ID" value="UNK45629.1"/>
    <property type="molecule type" value="Genomic_DNA"/>
</dbReference>
<dbReference type="PANTHER" id="PTHR45266">
    <property type="entry name" value="OXALOACETATE DECARBOXYLASE ALPHA CHAIN"/>
    <property type="match status" value="1"/>
</dbReference>
<dbReference type="PANTHER" id="PTHR45266:SF3">
    <property type="entry name" value="OXALOACETATE DECARBOXYLASE ALPHA CHAIN"/>
    <property type="match status" value="1"/>
</dbReference>
<dbReference type="Pfam" id="PF00364">
    <property type="entry name" value="Biotin_lipoyl"/>
    <property type="match status" value="1"/>
</dbReference>
<sequence length="77" mass="8051">MTIVEAELTAVVWKMLVQVGDAVDEGDELLILESMKMEIPVEAESPGIVHEIHVSEGDAVSPGAPVVTLRPGSGASL</sequence>
<dbReference type="NCBIfam" id="NF004547">
    <property type="entry name" value="PRK05889.1"/>
    <property type="match status" value="1"/>
</dbReference>
<keyword evidence="1" id="KW-0092">Biotin</keyword>
<name>A0ABY3W5S3_9MICC</name>
<dbReference type="SUPFAM" id="SSF51230">
    <property type="entry name" value="Single hybrid motif"/>
    <property type="match status" value="1"/>
</dbReference>
<proteinExistence type="predicted"/>
<protein>
    <submittedName>
        <fullName evidence="3">Biotin/lipoyl-binding carrier protein</fullName>
    </submittedName>
</protein>
<dbReference type="InterPro" id="IPR000089">
    <property type="entry name" value="Biotin_lipoyl"/>
</dbReference>
<reference evidence="3 4" key="1">
    <citation type="submission" date="2022-03" db="EMBL/GenBank/DDBJ databases">
        <title>Isotopic signatures of nitrous oxide derived from detoxification processes.</title>
        <authorList>
            <person name="Behrendt U."/>
            <person name="Buchen C."/>
            <person name="Well R."/>
            <person name="Ulrich A."/>
            <person name="Rohe L."/>
            <person name="Kolb S."/>
            <person name="Schloter M."/>
            <person name="Horn M.A."/>
            <person name="Augustin J."/>
        </authorList>
    </citation>
    <scope>NUCLEOTIDE SEQUENCE [LARGE SCALE GENOMIC DNA]</scope>
    <source>
        <strain evidence="3 4">S4-C24</strain>
    </source>
</reference>
<keyword evidence="4" id="KW-1185">Reference proteome</keyword>
<feature type="domain" description="Lipoyl-binding" evidence="2">
    <location>
        <begin position="1"/>
        <end position="70"/>
    </location>
</feature>
<dbReference type="CDD" id="cd06850">
    <property type="entry name" value="biotinyl_domain"/>
    <property type="match status" value="1"/>
</dbReference>
<gene>
    <name evidence="3" type="ORF">MNQ99_17195</name>
</gene>
<dbReference type="Proteomes" id="UP000829069">
    <property type="component" value="Chromosome"/>
</dbReference>
<accession>A0ABY3W5S3</accession>
<dbReference type="InterPro" id="IPR050709">
    <property type="entry name" value="Biotin_Carboxyl_Carrier/Decarb"/>
</dbReference>
<evidence type="ECO:0000313" key="3">
    <source>
        <dbReference type="EMBL" id="UNK45629.1"/>
    </source>
</evidence>
<evidence type="ECO:0000313" key="4">
    <source>
        <dbReference type="Proteomes" id="UP000829069"/>
    </source>
</evidence>
<dbReference type="RefSeq" id="WP_241913820.1">
    <property type="nucleotide sequence ID" value="NZ_CP093326.1"/>
</dbReference>
<dbReference type="InterPro" id="IPR011053">
    <property type="entry name" value="Single_hybrid_motif"/>
</dbReference>
<dbReference type="PROSITE" id="PS50968">
    <property type="entry name" value="BIOTINYL_LIPOYL"/>
    <property type="match status" value="1"/>
</dbReference>
<dbReference type="Gene3D" id="2.40.50.100">
    <property type="match status" value="1"/>
</dbReference>
<evidence type="ECO:0000259" key="2">
    <source>
        <dbReference type="PROSITE" id="PS50968"/>
    </source>
</evidence>
<evidence type="ECO:0000256" key="1">
    <source>
        <dbReference type="ARBA" id="ARBA00023267"/>
    </source>
</evidence>
<organism evidence="3 4">
    <name type="scientific">Arthrobacter sulfonylureivorans</name>
    <dbReference type="NCBI Taxonomy" id="2486855"/>
    <lineage>
        <taxon>Bacteria</taxon>
        <taxon>Bacillati</taxon>
        <taxon>Actinomycetota</taxon>
        <taxon>Actinomycetes</taxon>
        <taxon>Micrococcales</taxon>
        <taxon>Micrococcaceae</taxon>
        <taxon>Arthrobacter</taxon>
    </lineage>
</organism>